<feature type="compositionally biased region" description="Low complexity" evidence="1">
    <location>
        <begin position="171"/>
        <end position="181"/>
    </location>
</feature>
<dbReference type="GO" id="GO:0008233">
    <property type="term" value="F:peptidase activity"/>
    <property type="evidence" value="ECO:0007669"/>
    <property type="project" value="UniProtKB-KW"/>
</dbReference>
<keyword evidence="3" id="KW-0645">Protease</keyword>
<sequence>MDSVDESIESAESERKKREQHLAALLMKTKERELVLHSAVPYDGDCLFHSIMRLIPTSAPEAGSLRAALVDYFVSQKCSSELKATLDDSFLIDLAQQHKDVSDDRVVKGLAEHLSATIHVVSLDPSNNVETQHIYQPNIGQSSVTITLGHIKGEHYVPLQQQTQEREEQQKQQQQRTVQQQKHLKRRLHARSHKSLKRRAVQTPFSRSHYIVSRQPQ</sequence>
<evidence type="ECO:0000259" key="2">
    <source>
        <dbReference type="Pfam" id="PF02338"/>
    </source>
</evidence>
<feature type="region of interest" description="Disordered" evidence="1">
    <location>
        <begin position="161"/>
        <end position="217"/>
    </location>
</feature>
<protein>
    <submittedName>
        <fullName evidence="3">Putative OTU-like cysteine protease-containing protein</fullName>
    </submittedName>
</protein>
<evidence type="ECO:0000313" key="4">
    <source>
        <dbReference type="Proteomes" id="UP000747542"/>
    </source>
</evidence>
<dbReference type="AlphaFoldDB" id="A0A8J5N437"/>
<feature type="non-terminal residue" evidence="3">
    <location>
        <position position="1"/>
    </location>
</feature>
<feature type="domain" description="OTU" evidence="2">
    <location>
        <begin position="43"/>
        <end position="156"/>
    </location>
</feature>
<keyword evidence="4" id="KW-1185">Reference proteome</keyword>
<reference evidence="3" key="1">
    <citation type="journal article" date="2021" name="Sci. Adv.">
        <title>The American lobster genome reveals insights on longevity, neural, and immune adaptations.</title>
        <authorList>
            <person name="Polinski J.M."/>
            <person name="Zimin A.V."/>
            <person name="Clark K.F."/>
            <person name="Kohn A.B."/>
            <person name="Sadowski N."/>
            <person name="Timp W."/>
            <person name="Ptitsyn A."/>
            <person name="Khanna P."/>
            <person name="Romanova D.Y."/>
            <person name="Williams P."/>
            <person name="Greenwood S.J."/>
            <person name="Moroz L.L."/>
            <person name="Walt D.R."/>
            <person name="Bodnar A.G."/>
        </authorList>
    </citation>
    <scope>NUCLEOTIDE SEQUENCE</scope>
    <source>
        <strain evidence="3">GMGI-L3</strain>
    </source>
</reference>
<proteinExistence type="predicted"/>
<evidence type="ECO:0000256" key="1">
    <source>
        <dbReference type="SAM" id="MobiDB-lite"/>
    </source>
</evidence>
<feature type="compositionally biased region" description="Basic residues" evidence="1">
    <location>
        <begin position="182"/>
        <end position="200"/>
    </location>
</feature>
<evidence type="ECO:0000313" key="3">
    <source>
        <dbReference type="EMBL" id="KAG7172645.1"/>
    </source>
</evidence>
<dbReference type="GO" id="GO:0006508">
    <property type="term" value="P:proteolysis"/>
    <property type="evidence" value="ECO:0007669"/>
    <property type="project" value="UniProtKB-KW"/>
</dbReference>
<dbReference type="Pfam" id="PF02338">
    <property type="entry name" value="OTU"/>
    <property type="match status" value="1"/>
</dbReference>
<dbReference type="EMBL" id="JAHLQT010010484">
    <property type="protein sequence ID" value="KAG7172645.1"/>
    <property type="molecule type" value="Genomic_DNA"/>
</dbReference>
<gene>
    <name evidence="3" type="ORF">Hamer_G006860</name>
</gene>
<dbReference type="OrthoDB" id="10050073at2759"/>
<accession>A0A8J5N437</accession>
<organism evidence="3 4">
    <name type="scientific">Homarus americanus</name>
    <name type="common">American lobster</name>
    <dbReference type="NCBI Taxonomy" id="6706"/>
    <lineage>
        <taxon>Eukaryota</taxon>
        <taxon>Metazoa</taxon>
        <taxon>Ecdysozoa</taxon>
        <taxon>Arthropoda</taxon>
        <taxon>Crustacea</taxon>
        <taxon>Multicrustacea</taxon>
        <taxon>Malacostraca</taxon>
        <taxon>Eumalacostraca</taxon>
        <taxon>Eucarida</taxon>
        <taxon>Decapoda</taxon>
        <taxon>Pleocyemata</taxon>
        <taxon>Astacidea</taxon>
        <taxon>Nephropoidea</taxon>
        <taxon>Nephropidae</taxon>
        <taxon>Homarus</taxon>
    </lineage>
</organism>
<dbReference type="Proteomes" id="UP000747542">
    <property type="component" value="Unassembled WGS sequence"/>
</dbReference>
<keyword evidence="3" id="KW-0378">Hydrolase</keyword>
<name>A0A8J5N437_HOMAM</name>
<comment type="caution">
    <text evidence="3">The sequence shown here is derived from an EMBL/GenBank/DDBJ whole genome shotgun (WGS) entry which is preliminary data.</text>
</comment>
<dbReference type="InterPro" id="IPR003323">
    <property type="entry name" value="OTU_dom"/>
</dbReference>